<keyword evidence="4" id="KW-1185">Reference proteome</keyword>
<evidence type="ECO:0000313" key="3">
    <source>
        <dbReference type="EMBL" id="AFA73540.1"/>
    </source>
</evidence>
<dbReference type="GO" id="GO:0004803">
    <property type="term" value="F:transposase activity"/>
    <property type="evidence" value="ECO:0007669"/>
    <property type="project" value="InterPro"/>
</dbReference>
<dbReference type="eggNOG" id="COG3547">
    <property type="taxonomic scope" value="Bacteria"/>
</dbReference>
<dbReference type="PANTHER" id="PTHR33055">
    <property type="entry name" value="TRANSPOSASE FOR INSERTION SEQUENCE ELEMENT IS1111A"/>
    <property type="match status" value="1"/>
</dbReference>
<dbReference type="Pfam" id="PF02371">
    <property type="entry name" value="Transposase_20"/>
    <property type="match status" value="1"/>
</dbReference>
<gene>
    <name evidence="3" type="ordered locus">GPOL_c25110</name>
</gene>
<feature type="domain" description="Transposase IS116/IS110/IS902 C-terminal" evidence="2">
    <location>
        <begin position="241"/>
        <end position="320"/>
    </location>
</feature>
<dbReference type="InterPro" id="IPR003346">
    <property type="entry name" value="Transposase_20"/>
</dbReference>
<name>H6N3R9_GORPV</name>
<dbReference type="InterPro" id="IPR047650">
    <property type="entry name" value="Transpos_IS110"/>
</dbReference>
<evidence type="ECO:0000259" key="1">
    <source>
        <dbReference type="Pfam" id="PF01548"/>
    </source>
</evidence>
<dbReference type="GO" id="GO:0006313">
    <property type="term" value="P:DNA transposition"/>
    <property type="evidence" value="ECO:0007669"/>
    <property type="project" value="InterPro"/>
</dbReference>
<dbReference type="AlphaFoldDB" id="H6N3R9"/>
<dbReference type="NCBIfam" id="NF033542">
    <property type="entry name" value="transpos_IS110"/>
    <property type="match status" value="1"/>
</dbReference>
<dbReference type="PANTHER" id="PTHR33055:SF3">
    <property type="entry name" value="PUTATIVE TRANSPOSASE FOR IS117-RELATED"/>
    <property type="match status" value="1"/>
</dbReference>
<evidence type="ECO:0000313" key="4">
    <source>
        <dbReference type="Proteomes" id="UP000009154"/>
    </source>
</evidence>
<evidence type="ECO:0000259" key="2">
    <source>
        <dbReference type="Pfam" id="PF02371"/>
    </source>
</evidence>
<dbReference type="InterPro" id="IPR002525">
    <property type="entry name" value="Transp_IS110-like_N"/>
</dbReference>
<dbReference type="HOGENOM" id="CLU_052328_3_0_11"/>
<dbReference type="GO" id="GO:0003677">
    <property type="term" value="F:DNA binding"/>
    <property type="evidence" value="ECO:0007669"/>
    <property type="project" value="InterPro"/>
</dbReference>
<dbReference type="Pfam" id="PF01548">
    <property type="entry name" value="DEDD_Tnp_IS110"/>
    <property type="match status" value="1"/>
</dbReference>
<reference evidence="3 4" key="1">
    <citation type="journal article" date="2012" name="Appl. Environ. Microbiol.">
        <title>Involvement of two latex-clearing proteins during rubber degradation and insights into the subsequent degradation pathway revealed by the genome sequence of Gordonia polyisoprenivorans strain VH2.</title>
        <authorList>
            <person name="Hiessl S."/>
            <person name="Schuldes J."/>
            <person name="Thurmer A."/>
            <person name="Halbsguth T."/>
            <person name="Broker D."/>
            <person name="Angelov A."/>
            <person name="Liebl W."/>
            <person name="Daniel R."/>
            <person name="Steinbuchel A."/>
        </authorList>
    </citation>
    <scope>NUCLEOTIDE SEQUENCE [LARGE SCALE GENOMIC DNA]</scope>
    <source>
        <strain evidence="4">DSM 44266 / VH2</strain>
    </source>
</reference>
<accession>H6N3R9</accession>
<protein>
    <submittedName>
        <fullName evidence="3">Transposase</fullName>
    </submittedName>
</protein>
<proteinExistence type="predicted"/>
<dbReference type="KEGG" id="gpo:GPOL_c25110"/>
<dbReference type="EMBL" id="CP003119">
    <property type="protein sequence ID" value="AFA73540.1"/>
    <property type="molecule type" value="Genomic_DNA"/>
</dbReference>
<feature type="domain" description="Transposase IS110-like N-terminal" evidence="1">
    <location>
        <begin position="23"/>
        <end position="166"/>
    </location>
</feature>
<sequence>MKETRTAMSSMTADGVSTQPVYAGVDTHKDTHHAGIVDEDGRQITDAQFSTDRAGNEAMLEWLAQWWVHQVAVEQTGSYGLGLTTVLREHGYTVKELNRPDPTVRATVGKSDPVDAYTAAQAARTGRADITPKDHSGIVESIRMLSTARASAVKARSVALNQIRDLVITAPVLREKLAGLTTRKMVAVIWSWRPNRAEAGDPVQGAKLALRGIAGRVRDLDSEIKAYDTQLNTLTRRAAPRLRARPQVGPMIAAQLLVTVGQCPDRIRSDAQFARLAGIAPIPASSGKSSRMRLHRGGDRHANSAVHLVVIGRLRKHEKALTYREKRRAQGMADKDIIRAMKRLVARELFYALKADLKDLDHTTKNASHTP</sequence>
<organism evidence="3 4">
    <name type="scientific">Gordonia polyisoprenivorans (strain DSM 44266 / VH2)</name>
    <dbReference type="NCBI Taxonomy" id="1112204"/>
    <lineage>
        <taxon>Bacteria</taxon>
        <taxon>Bacillati</taxon>
        <taxon>Actinomycetota</taxon>
        <taxon>Actinomycetes</taxon>
        <taxon>Mycobacteriales</taxon>
        <taxon>Gordoniaceae</taxon>
        <taxon>Gordonia</taxon>
    </lineage>
</organism>
<dbReference type="Proteomes" id="UP000009154">
    <property type="component" value="Chromosome"/>
</dbReference>